<dbReference type="EMBL" id="OX596105">
    <property type="protein sequence ID" value="CAI9701084.1"/>
    <property type="molecule type" value="Genomic_DNA"/>
</dbReference>
<reference evidence="1" key="1">
    <citation type="submission" date="2023-05" db="EMBL/GenBank/DDBJ databases">
        <authorList>
            <consortium name="ELIXIR-Norway"/>
        </authorList>
    </citation>
    <scope>NUCLEOTIDE SEQUENCE</scope>
</reference>
<proteinExistence type="predicted"/>
<sequence length="120" mass="12662">MDGEVREFQGVQDLTPNSEARRWSPNRGGGAVGVVPAAVRRPRGHSPVRGARRGAGKRAVGWEGSQPLHLQPAEARRTGPALAPPLPPVTSVPTDHSTAAAAGLPAFDWPVERERRVVGA</sequence>
<evidence type="ECO:0000313" key="1">
    <source>
        <dbReference type="EMBL" id="CAI9701084.1"/>
    </source>
</evidence>
<protein>
    <submittedName>
        <fullName evidence="1">Uncharacterized protein</fullName>
    </submittedName>
</protein>
<dbReference type="Proteomes" id="UP001162501">
    <property type="component" value="Chromosome 21"/>
</dbReference>
<organism evidence="1 2">
    <name type="scientific">Rangifer tarandus platyrhynchus</name>
    <name type="common">Svalbard reindeer</name>
    <dbReference type="NCBI Taxonomy" id="3082113"/>
    <lineage>
        <taxon>Eukaryota</taxon>
        <taxon>Metazoa</taxon>
        <taxon>Chordata</taxon>
        <taxon>Craniata</taxon>
        <taxon>Vertebrata</taxon>
        <taxon>Euteleostomi</taxon>
        <taxon>Mammalia</taxon>
        <taxon>Eutheria</taxon>
        <taxon>Laurasiatheria</taxon>
        <taxon>Artiodactyla</taxon>
        <taxon>Ruminantia</taxon>
        <taxon>Pecora</taxon>
        <taxon>Cervidae</taxon>
        <taxon>Odocoileinae</taxon>
        <taxon>Rangifer</taxon>
    </lineage>
</organism>
<name>A0ACB0ELH0_RANTA</name>
<gene>
    <name evidence="1" type="ORF">MRATA1EN3_LOCUS12297</name>
</gene>
<accession>A0ACB0ELH0</accession>
<evidence type="ECO:0000313" key="2">
    <source>
        <dbReference type="Proteomes" id="UP001162501"/>
    </source>
</evidence>